<evidence type="ECO:0000256" key="3">
    <source>
        <dbReference type="ARBA" id="ARBA00022679"/>
    </source>
</evidence>
<dbReference type="InterPro" id="IPR050757">
    <property type="entry name" value="Collagen_mod_GT25"/>
</dbReference>
<sequence length="374" mass="41308">MFNYGMINRSLNRAPVLIAVLICIIFLLFWSLPNPRYVAMGKKQSTVVGSRVDAVQNQTLGFERVFYLSLPSRPDKRDYITLASSVLDFNAEPMDGVFPDDVDTKAHPANWGPNLLPAEFGTWRGHLNVMQRIVRDRISSALIMEDDADWDVNLKKQLQGFASASRSVQYGNGAPHSPYGDDWDILWLGHCGINCRPGPIHVSPDDITIVPVHRLPPYYRNPPPGSANNTRVVCRAEGGVCTLGYAITYLGAQKLLSALSLTPEGGGAPFDLALSRYCQTGWLKCIAPYPSILGVWRPAGPLSRQSDIHSVDGYQEKEAPMGAVYSTMYNMHRILAGETTVHAVVEDTAIPELDPSHFKVPNGTLKFFDENGLH</sequence>
<dbReference type="CDD" id="cd06532">
    <property type="entry name" value="Glyco_transf_25"/>
    <property type="match status" value="1"/>
</dbReference>
<dbReference type="PANTHER" id="PTHR10730">
    <property type="entry name" value="PROCOLLAGEN-LYSINE,2-OXOGLUTARATE 5-DIOXYGENASE/GLYCOSYLTRANSFERASE 25 FAMILY MEMBER"/>
    <property type="match status" value="1"/>
</dbReference>
<comment type="similarity">
    <text evidence="1">Belongs to the glycosyltransferase 25 family.</text>
</comment>
<keyword evidence="4" id="KW-0472">Membrane</keyword>
<evidence type="ECO:0000313" key="6">
    <source>
        <dbReference type="Proteomes" id="UP000325945"/>
    </source>
</evidence>
<evidence type="ECO:0008006" key="7">
    <source>
        <dbReference type="Google" id="ProtNLM"/>
    </source>
</evidence>
<keyword evidence="2" id="KW-0328">Glycosyltransferase</keyword>
<name>A0A5N6WQE3_9EURO</name>
<organism evidence="5 6">
    <name type="scientific">Aspergillus sergii</name>
    <dbReference type="NCBI Taxonomy" id="1034303"/>
    <lineage>
        <taxon>Eukaryota</taxon>
        <taxon>Fungi</taxon>
        <taxon>Dikarya</taxon>
        <taxon>Ascomycota</taxon>
        <taxon>Pezizomycotina</taxon>
        <taxon>Eurotiomycetes</taxon>
        <taxon>Eurotiomycetidae</taxon>
        <taxon>Eurotiales</taxon>
        <taxon>Aspergillaceae</taxon>
        <taxon>Aspergillus</taxon>
        <taxon>Aspergillus subgen. Circumdati</taxon>
    </lineage>
</organism>
<evidence type="ECO:0000313" key="5">
    <source>
        <dbReference type="EMBL" id="KAE8322778.1"/>
    </source>
</evidence>
<accession>A0A5N6WQE3</accession>
<proteinExistence type="inferred from homology"/>
<protein>
    <recommendedName>
        <fullName evidence="7">LPS glycosyltransferase</fullName>
    </recommendedName>
</protein>
<feature type="transmembrane region" description="Helical" evidence="4">
    <location>
        <begin position="12"/>
        <end position="32"/>
    </location>
</feature>
<keyword evidence="6" id="KW-1185">Reference proteome</keyword>
<dbReference type="GO" id="GO:0016740">
    <property type="term" value="F:transferase activity"/>
    <property type="evidence" value="ECO:0007669"/>
    <property type="project" value="UniProtKB-KW"/>
</dbReference>
<keyword evidence="4" id="KW-0812">Transmembrane</keyword>
<dbReference type="InterPro" id="IPR002654">
    <property type="entry name" value="Glyco_trans_25"/>
</dbReference>
<dbReference type="EMBL" id="ML741840">
    <property type="protein sequence ID" value="KAE8322778.1"/>
    <property type="molecule type" value="Genomic_DNA"/>
</dbReference>
<dbReference type="PANTHER" id="PTHR10730:SF53">
    <property type="entry name" value="GLYCOSYLTRANSFERASE 25 FAMILY MEMBER"/>
    <property type="match status" value="1"/>
</dbReference>
<reference evidence="6" key="1">
    <citation type="submission" date="2019-04" db="EMBL/GenBank/DDBJ databases">
        <title>Friends and foes A comparative genomics studyof 23 Aspergillus species from section Flavi.</title>
        <authorList>
            <consortium name="DOE Joint Genome Institute"/>
            <person name="Kjaerbolling I."/>
            <person name="Vesth T."/>
            <person name="Frisvad J.C."/>
            <person name="Nybo J.L."/>
            <person name="Theobald S."/>
            <person name="Kildgaard S."/>
            <person name="Isbrandt T."/>
            <person name="Kuo A."/>
            <person name="Sato A."/>
            <person name="Lyhne E.K."/>
            <person name="Kogle M.E."/>
            <person name="Wiebenga A."/>
            <person name="Kun R.S."/>
            <person name="Lubbers R.J."/>
            <person name="Makela M.R."/>
            <person name="Barry K."/>
            <person name="Chovatia M."/>
            <person name="Clum A."/>
            <person name="Daum C."/>
            <person name="Haridas S."/>
            <person name="He G."/>
            <person name="LaButti K."/>
            <person name="Lipzen A."/>
            <person name="Mondo S."/>
            <person name="Riley R."/>
            <person name="Salamov A."/>
            <person name="Simmons B.A."/>
            <person name="Magnuson J.K."/>
            <person name="Henrissat B."/>
            <person name="Mortensen U.H."/>
            <person name="Larsen T.O."/>
            <person name="Devries R.P."/>
            <person name="Grigoriev I.V."/>
            <person name="Machida M."/>
            <person name="Baker S.E."/>
            <person name="Andersen M.R."/>
        </authorList>
    </citation>
    <scope>NUCLEOTIDE SEQUENCE [LARGE SCALE GENOMIC DNA]</scope>
    <source>
        <strain evidence="6">CBS 130017</strain>
    </source>
</reference>
<dbReference type="Proteomes" id="UP000325945">
    <property type="component" value="Unassembled WGS sequence"/>
</dbReference>
<gene>
    <name evidence="5" type="ORF">BDV39DRAFT_183569</name>
</gene>
<evidence type="ECO:0000256" key="1">
    <source>
        <dbReference type="ARBA" id="ARBA00006721"/>
    </source>
</evidence>
<dbReference type="AlphaFoldDB" id="A0A5N6WQE3"/>
<keyword evidence="3" id="KW-0808">Transferase</keyword>
<evidence type="ECO:0000256" key="4">
    <source>
        <dbReference type="SAM" id="Phobius"/>
    </source>
</evidence>
<evidence type="ECO:0000256" key="2">
    <source>
        <dbReference type="ARBA" id="ARBA00022676"/>
    </source>
</evidence>
<keyword evidence="4" id="KW-1133">Transmembrane helix</keyword>